<reference evidence="1" key="1">
    <citation type="submission" date="2022-07" db="EMBL/GenBank/DDBJ databases">
        <title>Phylogenomic reconstructions and comparative analyses of Kickxellomycotina fungi.</title>
        <authorList>
            <person name="Reynolds N.K."/>
            <person name="Stajich J.E."/>
            <person name="Barry K."/>
            <person name="Grigoriev I.V."/>
            <person name="Crous P."/>
            <person name="Smith M.E."/>
        </authorList>
    </citation>
    <scope>NUCLEOTIDE SEQUENCE</scope>
    <source>
        <strain evidence="1">NRRL 1566</strain>
    </source>
</reference>
<name>A0A9W8M0T3_9FUNG</name>
<sequence>MSDTPGNITDEVVFQDKKDEIIASTVNKVNEHTGSYISKDEAEKILEDLVYVNDDEENGKYRVFVSKEYITKNDTDFNLIGASYIEHKTFLIRILETGEFIVDYRDEIHKVMD</sequence>
<protein>
    <submittedName>
        <fullName evidence="1">Uncharacterized protein</fullName>
    </submittedName>
</protein>
<dbReference type="EMBL" id="JANBUW010000082">
    <property type="protein sequence ID" value="KAJ2849380.1"/>
    <property type="molecule type" value="Genomic_DNA"/>
</dbReference>
<organism evidence="1 2">
    <name type="scientific">Coemansia brasiliensis</name>
    <dbReference type="NCBI Taxonomy" id="2650707"/>
    <lineage>
        <taxon>Eukaryota</taxon>
        <taxon>Fungi</taxon>
        <taxon>Fungi incertae sedis</taxon>
        <taxon>Zoopagomycota</taxon>
        <taxon>Kickxellomycotina</taxon>
        <taxon>Kickxellomycetes</taxon>
        <taxon>Kickxellales</taxon>
        <taxon>Kickxellaceae</taxon>
        <taxon>Coemansia</taxon>
    </lineage>
</organism>
<accession>A0A9W8M0T3</accession>
<dbReference type="AlphaFoldDB" id="A0A9W8M0T3"/>
<proteinExistence type="predicted"/>
<evidence type="ECO:0000313" key="1">
    <source>
        <dbReference type="EMBL" id="KAJ2849380.1"/>
    </source>
</evidence>
<evidence type="ECO:0000313" key="2">
    <source>
        <dbReference type="Proteomes" id="UP001139887"/>
    </source>
</evidence>
<comment type="caution">
    <text evidence="1">The sequence shown here is derived from an EMBL/GenBank/DDBJ whole genome shotgun (WGS) entry which is preliminary data.</text>
</comment>
<keyword evidence="2" id="KW-1185">Reference proteome</keyword>
<dbReference type="Proteomes" id="UP001139887">
    <property type="component" value="Unassembled WGS sequence"/>
</dbReference>
<gene>
    <name evidence="1" type="ORF">IWW36_002671</name>
</gene>